<dbReference type="InterPro" id="IPR037800">
    <property type="entry name" value="GCN5"/>
</dbReference>
<keyword evidence="5" id="KW-0539">Nucleus</keyword>
<keyword evidence="4" id="KW-0010">Activator</keyword>
<dbReference type="EMBL" id="FN649138">
    <property type="protein sequence ID" value="CBN75371.1"/>
    <property type="molecule type" value="Genomic_DNA"/>
</dbReference>
<comment type="similarity">
    <text evidence="2">Belongs to the acetyltransferase family. GCN5 subfamily.</text>
</comment>
<keyword evidence="3 6" id="KW-0103">Bromodomain</keyword>
<feature type="domain" description="Bromo" evidence="8">
    <location>
        <begin position="323"/>
        <end position="397"/>
    </location>
</feature>
<dbReference type="InterPro" id="IPR000182">
    <property type="entry name" value="GNAT_dom"/>
</dbReference>
<dbReference type="GO" id="GO:0010484">
    <property type="term" value="F:histone H3 acetyltransferase activity"/>
    <property type="evidence" value="ECO:0007669"/>
    <property type="project" value="TreeGrafter"/>
</dbReference>
<comment type="subcellular location">
    <subcellularLocation>
        <location evidence="1">Nucleus</location>
    </subcellularLocation>
</comment>
<dbReference type="InterPro" id="IPR036427">
    <property type="entry name" value="Bromodomain-like_sf"/>
</dbReference>
<dbReference type="AlphaFoldDB" id="D8LTY1"/>
<dbReference type="InterPro" id="IPR016181">
    <property type="entry name" value="Acyl_CoA_acyltransferase"/>
</dbReference>
<dbReference type="GO" id="GO:0000123">
    <property type="term" value="C:histone acetyltransferase complex"/>
    <property type="evidence" value="ECO:0007669"/>
    <property type="project" value="TreeGrafter"/>
</dbReference>
<feature type="region of interest" description="Disordered" evidence="7">
    <location>
        <begin position="1"/>
        <end position="76"/>
    </location>
</feature>
<proteinExistence type="inferred from homology"/>
<evidence type="ECO:0000256" key="4">
    <source>
        <dbReference type="ARBA" id="ARBA00023159"/>
    </source>
</evidence>
<reference evidence="10 11" key="1">
    <citation type="journal article" date="2010" name="Nature">
        <title>The Ectocarpus genome and the independent evolution of multicellularity in brown algae.</title>
        <authorList>
            <person name="Cock J.M."/>
            <person name="Sterck L."/>
            <person name="Rouze P."/>
            <person name="Scornet D."/>
            <person name="Allen A.E."/>
            <person name="Amoutzias G."/>
            <person name="Anthouard V."/>
            <person name="Artiguenave F."/>
            <person name="Aury J.M."/>
            <person name="Badger J.H."/>
            <person name="Beszteri B."/>
            <person name="Billiau K."/>
            <person name="Bonnet E."/>
            <person name="Bothwell J.H."/>
            <person name="Bowler C."/>
            <person name="Boyen C."/>
            <person name="Brownlee C."/>
            <person name="Carrano C.J."/>
            <person name="Charrier B."/>
            <person name="Cho G.Y."/>
            <person name="Coelho S.M."/>
            <person name="Collen J."/>
            <person name="Corre E."/>
            <person name="Da Silva C."/>
            <person name="Delage L."/>
            <person name="Delaroque N."/>
            <person name="Dittami S.M."/>
            <person name="Doulbeau S."/>
            <person name="Elias M."/>
            <person name="Farnham G."/>
            <person name="Gachon C.M."/>
            <person name="Gschloessl B."/>
            <person name="Heesch S."/>
            <person name="Jabbari K."/>
            <person name="Jubin C."/>
            <person name="Kawai H."/>
            <person name="Kimura K."/>
            <person name="Kloareg B."/>
            <person name="Kupper F.C."/>
            <person name="Lang D."/>
            <person name="Le Bail A."/>
            <person name="Leblanc C."/>
            <person name="Lerouge P."/>
            <person name="Lohr M."/>
            <person name="Lopez P.J."/>
            <person name="Martens C."/>
            <person name="Maumus F."/>
            <person name="Michel G."/>
            <person name="Miranda-Saavedra D."/>
            <person name="Morales J."/>
            <person name="Moreau H."/>
            <person name="Motomura T."/>
            <person name="Nagasato C."/>
            <person name="Napoli C.A."/>
            <person name="Nelson D.R."/>
            <person name="Nyvall-Collen P."/>
            <person name="Peters A.F."/>
            <person name="Pommier C."/>
            <person name="Potin P."/>
            <person name="Poulain J."/>
            <person name="Quesneville H."/>
            <person name="Read B."/>
            <person name="Rensing S.A."/>
            <person name="Ritter A."/>
            <person name="Rousvoal S."/>
            <person name="Samanta M."/>
            <person name="Samson G."/>
            <person name="Schroeder D.C."/>
            <person name="Segurens B."/>
            <person name="Strittmatter M."/>
            <person name="Tonon T."/>
            <person name="Tregear J.W."/>
            <person name="Valentin K."/>
            <person name="von Dassow P."/>
            <person name="Yamagishi T."/>
            <person name="Van de Peer Y."/>
            <person name="Wincker P."/>
        </authorList>
    </citation>
    <scope>NUCLEOTIDE SEQUENCE [LARGE SCALE GENOMIC DNA]</scope>
    <source>
        <strain evidence="11">Ec32 / CCAP1310/4</strain>
    </source>
</reference>
<dbReference type="Pfam" id="PF00583">
    <property type="entry name" value="Acetyltransf_1"/>
    <property type="match status" value="1"/>
</dbReference>
<dbReference type="GO" id="GO:0045944">
    <property type="term" value="P:positive regulation of transcription by RNA polymerase II"/>
    <property type="evidence" value="ECO:0007669"/>
    <property type="project" value="TreeGrafter"/>
</dbReference>
<evidence type="ECO:0000313" key="11">
    <source>
        <dbReference type="Proteomes" id="UP000002630"/>
    </source>
</evidence>
<feature type="compositionally biased region" description="Low complexity" evidence="7">
    <location>
        <begin position="20"/>
        <end position="64"/>
    </location>
</feature>
<dbReference type="eggNOG" id="KOG1472">
    <property type="taxonomic scope" value="Eukaryota"/>
</dbReference>
<organism evidence="10 11">
    <name type="scientific">Ectocarpus siliculosus</name>
    <name type="common">Brown alga</name>
    <name type="synonym">Conferva siliculosa</name>
    <dbReference type="NCBI Taxonomy" id="2880"/>
    <lineage>
        <taxon>Eukaryota</taxon>
        <taxon>Sar</taxon>
        <taxon>Stramenopiles</taxon>
        <taxon>Ochrophyta</taxon>
        <taxon>PX clade</taxon>
        <taxon>Phaeophyceae</taxon>
        <taxon>Ectocarpales</taxon>
        <taxon>Ectocarpaceae</taxon>
        <taxon>Ectocarpus</taxon>
    </lineage>
</organism>
<dbReference type="SUPFAM" id="SSF55729">
    <property type="entry name" value="Acyl-CoA N-acyltransferases (Nat)"/>
    <property type="match status" value="1"/>
</dbReference>
<dbReference type="OMA" id="IEYRVVN"/>
<dbReference type="PRINTS" id="PR00503">
    <property type="entry name" value="BROMODOMAIN"/>
</dbReference>
<evidence type="ECO:0000256" key="5">
    <source>
        <dbReference type="ARBA" id="ARBA00023242"/>
    </source>
</evidence>
<dbReference type="PROSITE" id="PS51186">
    <property type="entry name" value="GNAT"/>
    <property type="match status" value="1"/>
</dbReference>
<dbReference type="GO" id="GO:0005634">
    <property type="term" value="C:nucleus"/>
    <property type="evidence" value="ECO:0007669"/>
    <property type="project" value="UniProtKB-SubCell"/>
</dbReference>
<accession>D8LTY1</accession>
<dbReference type="PANTHER" id="PTHR45750">
    <property type="entry name" value="GH11602P"/>
    <property type="match status" value="1"/>
</dbReference>
<evidence type="ECO:0000256" key="3">
    <source>
        <dbReference type="ARBA" id="ARBA00023117"/>
    </source>
</evidence>
<dbReference type="PROSITE" id="PS50014">
    <property type="entry name" value="BROMODOMAIN_2"/>
    <property type="match status" value="1"/>
</dbReference>
<evidence type="ECO:0000256" key="2">
    <source>
        <dbReference type="ARBA" id="ARBA00008607"/>
    </source>
</evidence>
<protein>
    <recommendedName>
        <fullName evidence="12">Histone acetyltransferase</fullName>
    </recommendedName>
</protein>
<dbReference type="STRING" id="2880.D8LTY1"/>
<dbReference type="Pfam" id="PF00439">
    <property type="entry name" value="Bromodomain"/>
    <property type="match status" value="1"/>
</dbReference>
<evidence type="ECO:0008006" key="12">
    <source>
        <dbReference type="Google" id="ProtNLM"/>
    </source>
</evidence>
<dbReference type="Gene3D" id="3.40.630.30">
    <property type="match status" value="1"/>
</dbReference>
<evidence type="ECO:0000259" key="9">
    <source>
        <dbReference type="PROSITE" id="PS51186"/>
    </source>
</evidence>
<dbReference type="SUPFAM" id="SSF47370">
    <property type="entry name" value="Bromodomain"/>
    <property type="match status" value="1"/>
</dbReference>
<gene>
    <name evidence="10" type="ORF">Esi_0090_0053</name>
</gene>
<dbReference type="OrthoDB" id="1937912at2759"/>
<name>D8LTY1_ECTSI</name>
<feature type="domain" description="N-acetyltransferase" evidence="9">
    <location>
        <begin position="80"/>
        <end position="233"/>
    </location>
</feature>
<dbReference type="EMBL" id="FN649751">
    <property type="protein sequence ID" value="CBN75371.1"/>
    <property type="molecule type" value="Genomic_DNA"/>
</dbReference>
<dbReference type="InterPro" id="IPR001487">
    <property type="entry name" value="Bromodomain"/>
</dbReference>
<evidence type="ECO:0000313" key="10">
    <source>
        <dbReference type="EMBL" id="CBN75371.1"/>
    </source>
</evidence>
<dbReference type="InParanoid" id="D8LTY1"/>
<evidence type="ECO:0000256" key="7">
    <source>
        <dbReference type="SAM" id="MobiDB-lite"/>
    </source>
</evidence>
<dbReference type="PANTHER" id="PTHR45750:SF3">
    <property type="entry name" value="HISTONE ACETYLTRANSFERASE"/>
    <property type="match status" value="1"/>
</dbReference>
<evidence type="ECO:0000256" key="1">
    <source>
        <dbReference type="ARBA" id="ARBA00004123"/>
    </source>
</evidence>
<dbReference type="CDD" id="cd04301">
    <property type="entry name" value="NAT_SF"/>
    <property type="match status" value="1"/>
</dbReference>
<evidence type="ECO:0000256" key="6">
    <source>
        <dbReference type="PROSITE-ProRule" id="PRU00035"/>
    </source>
</evidence>
<dbReference type="Proteomes" id="UP000002630">
    <property type="component" value="Linkage Group LG26"/>
</dbReference>
<evidence type="ECO:0000259" key="8">
    <source>
        <dbReference type="PROSITE" id="PS50014"/>
    </source>
</evidence>
<sequence>MENNVHPQVGSKRPLSETISQPSQQALAVSSAPPPAASAAAAAASGSSSVATTASNGGAAVAGSDDPKPGRSKAAYGPDMRILEVTNNGDPSNMEMLIHLKEIFHQQLPKMPKEYIVRLVFDRKHHSIVLTKKGVPIGGITYRPFVEQKFGEIAFCAVASNSQVQGYGSRLMNELKMVAIREDLSHFHTYADNYAIGYFAKHGFTKNLTMSRDRWFNYVKDYDGGTHMECYVHPTVPYMKQAEMFEIQSQFLRERIADISSSKVVHPGLSEEAFHSLEHHIDIPGVAEAGWTMDELNAQNRRKRDGDALAVNKELLAIWRELEKHDVAWVFREPVDLTEVTDYTSIIERPIDLSVIRENLDELDPKPFYLNKEQLREDLDLMIRNCKKYNGQETEFWAAAETMEKFIAEIYDRS</sequence>
<keyword evidence="11" id="KW-1185">Reference proteome</keyword>
<dbReference type="Gene3D" id="1.20.920.10">
    <property type="entry name" value="Bromodomain-like"/>
    <property type="match status" value="1"/>
</dbReference>
<dbReference type="SMART" id="SM00297">
    <property type="entry name" value="BROMO"/>
    <property type="match status" value="1"/>
</dbReference>